<name>A0A6H0XKY3_9PEZI</name>
<feature type="transmembrane region" description="Helical" evidence="1">
    <location>
        <begin position="196"/>
        <end position="220"/>
    </location>
</feature>
<dbReference type="PANTHER" id="PTHR37488:SF2">
    <property type="entry name" value="DUF1275 DOMAIN-CONTAINING PROTEIN"/>
    <property type="match status" value="1"/>
</dbReference>
<gene>
    <name evidence="2" type="ORF">AMS68_000919</name>
</gene>
<keyword evidence="1" id="KW-1133">Transmembrane helix</keyword>
<dbReference type="Proteomes" id="UP000503462">
    <property type="component" value="Chromosome 1"/>
</dbReference>
<feature type="transmembrane region" description="Helical" evidence="1">
    <location>
        <begin position="164"/>
        <end position="184"/>
    </location>
</feature>
<reference evidence="2 3" key="1">
    <citation type="journal article" date="2016" name="Sci. Rep.">
        <title>Peltaster fructicola genome reveals evolution from an invasive phytopathogen to an ectophytic parasite.</title>
        <authorList>
            <person name="Xu C."/>
            <person name="Chen H."/>
            <person name="Gleason M.L."/>
            <person name="Xu J.R."/>
            <person name="Liu H."/>
            <person name="Zhang R."/>
            <person name="Sun G."/>
        </authorList>
    </citation>
    <scope>NUCLEOTIDE SEQUENCE [LARGE SCALE GENOMIC DNA]</scope>
    <source>
        <strain evidence="2 3">LNHT1506</strain>
    </source>
</reference>
<feature type="transmembrane region" description="Helical" evidence="1">
    <location>
        <begin position="137"/>
        <end position="157"/>
    </location>
</feature>
<organism evidence="2 3">
    <name type="scientific">Peltaster fructicola</name>
    <dbReference type="NCBI Taxonomy" id="286661"/>
    <lineage>
        <taxon>Eukaryota</taxon>
        <taxon>Fungi</taxon>
        <taxon>Dikarya</taxon>
        <taxon>Ascomycota</taxon>
        <taxon>Pezizomycotina</taxon>
        <taxon>Dothideomycetes</taxon>
        <taxon>Dothideomycetes incertae sedis</taxon>
        <taxon>Peltaster</taxon>
    </lineage>
</organism>
<dbReference type="OrthoDB" id="5223589at2759"/>
<protein>
    <recommendedName>
        <fullName evidence="4">DUF1275 domain protein</fullName>
    </recommendedName>
</protein>
<dbReference type="AlphaFoldDB" id="A0A6H0XKY3"/>
<evidence type="ECO:0000256" key="1">
    <source>
        <dbReference type="SAM" id="Phobius"/>
    </source>
</evidence>
<accession>A0A6H0XKY3</accession>
<evidence type="ECO:0000313" key="2">
    <source>
        <dbReference type="EMBL" id="QIW95401.1"/>
    </source>
</evidence>
<keyword evidence="1" id="KW-0812">Transmembrane</keyword>
<dbReference type="Pfam" id="PF06912">
    <property type="entry name" value="DUF1275"/>
    <property type="match status" value="1"/>
</dbReference>
<dbReference type="PANTHER" id="PTHR37488">
    <property type="entry name" value="DUF1275 DOMAIN-CONTAINING PROTEIN"/>
    <property type="match status" value="1"/>
</dbReference>
<proteinExistence type="predicted"/>
<keyword evidence="3" id="KW-1185">Reference proteome</keyword>
<evidence type="ECO:0000313" key="3">
    <source>
        <dbReference type="Proteomes" id="UP000503462"/>
    </source>
</evidence>
<feature type="transmembrane region" description="Helical" evidence="1">
    <location>
        <begin position="275"/>
        <end position="293"/>
    </location>
</feature>
<evidence type="ECO:0008006" key="4">
    <source>
        <dbReference type="Google" id="ProtNLM"/>
    </source>
</evidence>
<sequence length="326" mass="35252">MNTPVKGRSDPPMPGFLPRELSYRLEKETHLPRARPDLQRVDSTPGSDKLSVPRVGHISPLRIPTVAAWKLYLTQEVAFDWYLAAQMYVLTLATGVLDVTTYNTYRVFASKMTGNMLLLAVDAVNHSALSQALEQNVATAICAFIIGAAAFGHIGRLIGRRRRLYLLATNLLQTALILAAGAIQHYGVKSEVGHHAVIKMFLLAFAMAGQVSLAIGVGLAELNTTMITSTLIQLCYDPDLFKLNNRPRTRRLGFFLTMAAGHFAGAAASKRGASLGILLTACIKALVTLSFLFNPGMVMPSASDVESNSKSKDGAVTPVVQVLWGD</sequence>
<keyword evidence="1" id="KW-0472">Membrane</keyword>
<feature type="transmembrane region" description="Helical" evidence="1">
    <location>
        <begin position="252"/>
        <end position="269"/>
    </location>
</feature>
<dbReference type="InterPro" id="IPR010699">
    <property type="entry name" value="DUF1275"/>
</dbReference>
<dbReference type="EMBL" id="CP051139">
    <property type="protein sequence ID" value="QIW95401.1"/>
    <property type="molecule type" value="Genomic_DNA"/>
</dbReference>